<comment type="caution">
    <text evidence="1">The sequence shown here is derived from an EMBL/GenBank/DDBJ whole genome shotgun (WGS) entry which is preliminary data.</text>
</comment>
<accession>A0ACC2JQF9</accession>
<protein>
    <submittedName>
        <fullName evidence="1">Uncharacterized protein</fullName>
    </submittedName>
</protein>
<reference evidence="1" key="1">
    <citation type="submission" date="2022-12" db="EMBL/GenBank/DDBJ databases">
        <title>Genome Sequence of Lasiodiplodia mahajangana.</title>
        <authorList>
            <person name="Buettner E."/>
        </authorList>
    </citation>
    <scope>NUCLEOTIDE SEQUENCE</scope>
    <source>
        <strain evidence="1">VT137</strain>
    </source>
</reference>
<evidence type="ECO:0000313" key="1">
    <source>
        <dbReference type="EMBL" id="KAJ8129670.1"/>
    </source>
</evidence>
<name>A0ACC2JQF9_9PEZI</name>
<gene>
    <name evidence="1" type="ORF">O1611_g3958</name>
</gene>
<evidence type="ECO:0000313" key="2">
    <source>
        <dbReference type="Proteomes" id="UP001153332"/>
    </source>
</evidence>
<sequence length="934" mass="105507">MSQQFDVNVTEWRVLKAVQPLFATPIHWELEARTGSADHNVTATANAITFDSDQEIFAYEMRELCIHLTHLAEFRLEQQSFESCREKMRRLLLCLENLVLERVLDDPDAQEVLTPPVESEYESKDFYQPTSLARMALKKVSDWLRFDTSDSDLEQMSTAHNIHPDLYAPEEQIYKKLQALGRIMENRVKQEIPLLDVCKAFINLRPTVDRFLDLKERTIKVNRVVDGLPQQTNAASLTLQRNTKVVHGGIISDVCGTIREFENRKFRIRFDKEDLWYNRADPQSPVSTNNSRMISLGDLLERGFFSNERDGDIFSPNDKAVLTLSLARSLIHLWQGLWTRGPWTAESIRFVYATNEILDRHNPYINCTVARSTEEEPQLIKPTLHDLELSVLGFAQLLAEIEIGQRIRLDLSTLTIESFRQGIENAMKPRRNEFGRADYNAAVEKCLQFTVLLRRRYTYEKDGLLDGRDDLLAVARDILYINIIKPLEKNFCQIPNTAAAMCPRPLKLEGHGTSYEPVTPMPPVVGGNISLNYPNTQRPKGNDTAVMLFDGESTTRLEHVTRAKAFFEAFKRFRKHHITPKVMEGRNDRPRIRIAVLDTGIDLENVDIRGLVDEIKDTRKKQNIPQKDRTPIREIQNFTGEDEVDIIGHGTHVAGLVLQTAPDADLYIAKVSHGNSFTDMGAIVKAIKWAVMNKADIINMSFGCDTDVVIVAEALDAALNDQSEDHASNTKRSKPVVLAAAANNGPNSKRMFPARHPGVIAVHSLDGKGNDEGGMNPSRRGFYENFGTLGLGIEVSWDEMRSGSNLGPDISNSTVTTTHYKSGSSYATPILAGIVANCIEWLDYMVAKGQLEVNQYSYLRKPKGIRLMLMKQSAEVGDILSIAPWILWLEGQKDPEDPNDPLNPVNDREAPRQVDEKADNRVLHSLLAELNPIS</sequence>
<dbReference type="Proteomes" id="UP001153332">
    <property type="component" value="Unassembled WGS sequence"/>
</dbReference>
<keyword evidence="2" id="KW-1185">Reference proteome</keyword>
<proteinExistence type="predicted"/>
<organism evidence="1 2">
    <name type="scientific">Lasiodiplodia mahajangana</name>
    <dbReference type="NCBI Taxonomy" id="1108764"/>
    <lineage>
        <taxon>Eukaryota</taxon>
        <taxon>Fungi</taxon>
        <taxon>Dikarya</taxon>
        <taxon>Ascomycota</taxon>
        <taxon>Pezizomycotina</taxon>
        <taxon>Dothideomycetes</taxon>
        <taxon>Dothideomycetes incertae sedis</taxon>
        <taxon>Botryosphaeriales</taxon>
        <taxon>Botryosphaeriaceae</taxon>
        <taxon>Lasiodiplodia</taxon>
    </lineage>
</organism>
<dbReference type="EMBL" id="JAPUUL010000694">
    <property type="protein sequence ID" value="KAJ8129670.1"/>
    <property type="molecule type" value="Genomic_DNA"/>
</dbReference>